<organism evidence="9 10">
    <name type="scientific">Myroides odoratus</name>
    <name type="common">Flavobacterium odoratum</name>
    <dbReference type="NCBI Taxonomy" id="256"/>
    <lineage>
        <taxon>Bacteria</taxon>
        <taxon>Pseudomonadati</taxon>
        <taxon>Bacteroidota</taxon>
        <taxon>Flavobacteriia</taxon>
        <taxon>Flavobacteriales</taxon>
        <taxon>Flavobacteriaceae</taxon>
        <taxon>Myroides</taxon>
    </lineage>
</organism>
<evidence type="ECO:0000256" key="4">
    <source>
        <dbReference type="ARBA" id="ARBA00022989"/>
    </source>
</evidence>
<evidence type="ECO:0000313" key="10">
    <source>
        <dbReference type="Proteomes" id="UP000255024"/>
    </source>
</evidence>
<feature type="transmembrane region" description="Helical" evidence="6">
    <location>
        <begin position="291"/>
        <end position="315"/>
    </location>
</feature>
<keyword evidence="9" id="KW-0067">ATP-binding</keyword>
<dbReference type="EC" id="3.6.3.-" evidence="9"/>
<dbReference type="InterPro" id="IPR050250">
    <property type="entry name" value="Macrolide_Exporter_MacB"/>
</dbReference>
<dbReference type="GO" id="GO:0005886">
    <property type="term" value="C:plasma membrane"/>
    <property type="evidence" value="ECO:0007669"/>
    <property type="project" value="UniProtKB-SubCell"/>
</dbReference>
<dbReference type="GO" id="GO:0005524">
    <property type="term" value="F:ATP binding"/>
    <property type="evidence" value="ECO:0007669"/>
    <property type="project" value="UniProtKB-KW"/>
</dbReference>
<evidence type="ECO:0000256" key="1">
    <source>
        <dbReference type="ARBA" id="ARBA00004651"/>
    </source>
</evidence>
<evidence type="ECO:0000259" key="8">
    <source>
        <dbReference type="Pfam" id="PF12704"/>
    </source>
</evidence>
<dbReference type="Pfam" id="PF12704">
    <property type="entry name" value="MacB_PCD"/>
    <property type="match status" value="2"/>
</dbReference>
<keyword evidence="3 6" id="KW-0812">Transmembrane</keyword>
<dbReference type="Pfam" id="PF02687">
    <property type="entry name" value="FtsX"/>
    <property type="match status" value="2"/>
</dbReference>
<dbReference type="AlphaFoldDB" id="A0A378U259"/>
<dbReference type="InterPro" id="IPR003838">
    <property type="entry name" value="ABC3_permease_C"/>
</dbReference>
<keyword evidence="9" id="KW-0378">Hydrolase</keyword>
<comment type="subcellular location">
    <subcellularLocation>
        <location evidence="1">Cell membrane</location>
        <topology evidence="1">Multi-pass membrane protein</topology>
    </subcellularLocation>
</comment>
<protein>
    <submittedName>
        <fullName evidence="9">Macrolide export ATP-binding/permease protein MacB</fullName>
        <ecNumber evidence="9">3.6.3.-</ecNumber>
    </submittedName>
</protein>
<keyword evidence="2" id="KW-1003">Cell membrane</keyword>
<keyword evidence="10" id="KW-1185">Reference proteome</keyword>
<feature type="transmembrane region" description="Helical" evidence="6">
    <location>
        <begin position="733"/>
        <end position="752"/>
    </location>
</feature>
<evidence type="ECO:0000256" key="6">
    <source>
        <dbReference type="SAM" id="Phobius"/>
    </source>
</evidence>
<dbReference type="GO" id="GO:0022857">
    <property type="term" value="F:transmembrane transporter activity"/>
    <property type="evidence" value="ECO:0007669"/>
    <property type="project" value="TreeGrafter"/>
</dbReference>
<dbReference type="InterPro" id="IPR025857">
    <property type="entry name" value="MacB_PCD"/>
</dbReference>
<feature type="transmembrane region" description="Helical" evidence="6">
    <location>
        <begin position="21"/>
        <end position="41"/>
    </location>
</feature>
<proteinExistence type="predicted"/>
<keyword evidence="9" id="KW-0547">Nucleotide-binding</keyword>
<keyword evidence="5 6" id="KW-0472">Membrane</keyword>
<feature type="transmembrane region" description="Helical" evidence="6">
    <location>
        <begin position="426"/>
        <end position="450"/>
    </location>
</feature>
<evidence type="ECO:0000256" key="5">
    <source>
        <dbReference type="ARBA" id="ARBA00023136"/>
    </source>
</evidence>
<reference evidence="9 10" key="1">
    <citation type="submission" date="2018-06" db="EMBL/GenBank/DDBJ databases">
        <authorList>
            <consortium name="Pathogen Informatics"/>
            <person name="Doyle S."/>
        </authorList>
    </citation>
    <scope>NUCLEOTIDE SEQUENCE [LARGE SCALE GENOMIC DNA]</scope>
    <source>
        <strain evidence="9 10">NCTC11179</strain>
    </source>
</reference>
<accession>A0A378U259</accession>
<feature type="transmembrane region" description="Helical" evidence="6">
    <location>
        <begin position="681"/>
        <end position="706"/>
    </location>
</feature>
<dbReference type="PANTHER" id="PTHR30572:SF18">
    <property type="entry name" value="ABC-TYPE MACROLIDE FAMILY EXPORT SYSTEM PERMEASE COMPONENT 2"/>
    <property type="match status" value="1"/>
</dbReference>
<keyword evidence="4 6" id="KW-1133">Transmembrane helix</keyword>
<feature type="transmembrane region" description="Helical" evidence="6">
    <location>
        <begin position="764"/>
        <end position="787"/>
    </location>
</feature>
<feature type="domain" description="ABC3 transporter permease C-terminal" evidence="7">
    <location>
        <begin position="297"/>
        <end position="407"/>
    </location>
</feature>
<feature type="domain" description="MacB-like periplasmic core" evidence="8">
    <location>
        <begin position="20"/>
        <end position="230"/>
    </location>
</feature>
<dbReference type="PANTHER" id="PTHR30572">
    <property type="entry name" value="MEMBRANE COMPONENT OF TRANSPORTER-RELATED"/>
    <property type="match status" value="1"/>
</dbReference>
<sequence length="804" mass="92814">MLQNWLKIYWAHLIKNKVYSVLTILGLAIGIWGVLLSYLYYKEEVRYDQWNPYKDEVYIVSTDLGDGDVWNLAPYPMGSHLKEEKQSIEDYMYLSNYVSHFLEFEGEQQFFTKGLVVQSNFFDFFPFELVEGVNALDEPNSVLVLDTYIEEIFGSNALGKTFRYDGEVFTIKGIYSFGETRSSIMPTILFSGFEKSVLANQMNWGNYMASLYLKIKDKEQIPRVEQSMTDLLFVHLYTRLAKEEGKTVEEYLEEEGDTVELYRLLPLAGQHMMEDTKYNGTLETPLNVKRLYILFGLSLTILILSVVNYINLSIVQSLKRHREMGIRIVIGSKYTTLFWQLFFESCLTLGLAMGLSCVLVEFSIPSLRVFLSSQLNFNWWDGAKVGGLFMVIMSVFLAGILLVILQRRTITQLVKGQGRHGNQKFGLKHIMLIIQFAIASFFIVSTTIVYQQVHYMLEKDLGFTKEQILILPFSTIKTEKERKLLYDTYKAEILKVSGVQSVSSSSLAIGGYGYNSSRIFHQGNAVQVTNVAMDNDFLQTMQIKLAEGRGLEKELASDTISNVLINQQLKDKFGDPDILNKTLNWNDRWFTVIGVVNNYHTVNLKTDFEPMIFFRLEVIPGLFQNVNELYVRFTTPNGEQIIDEVEKIYAKLGVSTYPFTYEFLDQRFERLFKSSIQERNILLVLSGIVIFIALFGLYSVASFTIANQYKEIAIRKVLGASNKEQMKQLSQRYIVLGVIGFALSIYPSYYFMNAWLNEYVFRIAIHWSNFVLAFLFLMLLTFLTVFIKVRQAVRVNVLQHIKYE</sequence>
<feature type="transmembrane region" description="Helical" evidence="6">
    <location>
        <begin position="336"/>
        <end position="365"/>
    </location>
</feature>
<feature type="domain" description="ABC3 transporter permease C-terminal" evidence="7">
    <location>
        <begin position="684"/>
        <end position="796"/>
    </location>
</feature>
<dbReference type="GO" id="GO:0016787">
    <property type="term" value="F:hydrolase activity"/>
    <property type="evidence" value="ECO:0007669"/>
    <property type="project" value="UniProtKB-KW"/>
</dbReference>
<evidence type="ECO:0000313" key="9">
    <source>
        <dbReference type="EMBL" id="STZ69061.1"/>
    </source>
</evidence>
<evidence type="ECO:0000256" key="3">
    <source>
        <dbReference type="ARBA" id="ARBA00022692"/>
    </source>
</evidence>
<name>A0A378U259_MYROD</name>
<dbReference type="Proteomes" id="UP000255024">
    <property type="component" value="Unassembled WGS sequence"/>
</dbReference>
<dbReference type="RefSeq" id="WP_115091884.1">
    <property type="nucleotide sequence ID" value="NZ_CP068107.1"/>
</dbReference>
<dbReference type="EMBL" id="UGQL01000002">
    <property type="protein sequence ID" value="STZ69061.1"/>
    <property type="molecule type" value="Genomic_DNA"/>
</dbReference>
<gene>
    <name evidence="9" type="primary">macB_3</name>
    <name evidence="9" type="ORF">NCTC11179_02551</name>
</gene>
<evidence type="ECO:0000259" key="7">
    <source>
        <dbReference type="Pfam" id="PF02687"/>
    </source>
</evidence>
<evidence type="ECO:0000256" key="2">
    <source>
        <dbReference type="ARBA" id="ARBA00022475"/>
    </source>
</evidence>
<feature type="transmembrane region" description="Helical" evidence="6">
    <location>
        <begin position="385"/>
        <end position="405"/>
    </location>
</feature>
<feature type="domain" description="MacB-like periplasmic core" evidence="8">
    <location>
        <begin position="438"/>
        <end position="646"/>
    </location>
</feature>